<reference evidence="1 3" key="1">
    <citation type="journal article" date="2020" name="Mol. Biol. Evol.">
        <title>Distinct Expression and Methylation Patterns for Genes with Different Fates following a Single Whole-Genome Duplication in Flowering Plants.</title>
        <authorList>
            <person name="Shi T."/>
            <person name="Rahmani R.S."/>
            <person name="Gugger P.F."/>
            <person name="Wang M."/>
            <person name="Li H."/>
            <person name="Zhang Y."/>
            <person name="Li Z."/>
            <person name="Wang Q."/>
            <person name="Van de Peer Y."/>
            <person name="Marchal K."/>
            <person name="Chen J."/>
        </authorList>
    </citation>
    <scope>NUCLEOTIDE SEQUENCE [LARGE SCALE GENOMIC DNA]</scope>
    <source>
        <tissue evidence="1">Leaf</tissue>
    </source>
</reference>
<proteinExistence type="predicted"/>
<evidence type="ECO:0000313" key="3">
    <source>
        <dbReference type="Proteomes" id="UP000607653"/>
    </source>
</evidence>
<comment type="caution">
    <text evidence="1">The sequence shown here is derived from an EMBL/GenBank/DDBJ whole genome shotgun (WGS) entry which is preliminary data.</text>
</comment>
<protein>
    <submittedName>
        <fullName evidence="1">Uncharacterized protein</fullName>
    </submittedName>
</protein>
<accession>A0A822YBM6</accession>
<evidence type="ECO:0000313" key="2">
    <source>
        <dbReference type="EMBL" id="DAD49269.1"/>
    </source>
</evidence>
<evidence type="ECO:0000313" key="1">
    <source>
        <dbReference type="EMBL" id="DAD29837.1"/>
    </source>
</evidence>
<organism evidence="1 3">
    <name type="scientific">Nelumbo nucifera</name>
    <name type="common">Sacred lotus</name>
    <dbReference type="NCBI Taxonomy" id="4432"/>
    <lineage>
        <taxon>Eukaryota</taxon>
        <taxon>Viridiplantae</taxon>
        <taxon>Streptophyta</taxon>
        <taxon>Embryophyta</taxon>
        <taxon>Tracheophyta</taxon>
        <taxon>Spermatophyta</taxon>
        <taxon>Magnoliopsida</taxon>
        <taxon>Proteales</taxon>
        <taxon>Nelumbonaceae</taxon>
        <taxon>Nelumbo</taxon>
    </lineage>
</organism>
<dbReference type="EMBL" id="DUZY01000002">
    <property type="protein sequence ID" value="DAD29837.1"/>
    <property type="molecule type" value="Genomic_DNA"/>
</dbReference>
<dbReference type="Proteomes" id="UP000607653">
    <property type="component" value="Unassembled WGS sequence"/>
</dbReference>
<keyword evidence="3" id="KW-1185">Reference proteome</keyword>
<dbReference type="AlphaFoldDB" id="A0A822YBM6"/>
<gene>
    <name evidence="1" type="ORF">HUJ06_031305</name>
    <name evidence="2" type="ORF">HUJ06_031936</name>
</gene>
<name>A0A822YBM6_NELNU</name>
<sequence>MMELEQKVSIDSFLRGKDLWLVPINKLEQLRKYIFDIETERIQSEQVSNSKGKFVGIGKTISIKSVSRGNQLFV</sequence>
<dbReference type="EMBL" id="DUZY01000012">
    <property type="protein sequence ID" value="DAD49269.1"/>
    <property type="molecule type" value="Genomic_DNA"/>
</dbReference>